<reference evidence="4 6" key="2">
    <citation type="journal article" date="2013" name="Nature">
        <title>Insights into bilaterian evolution from three spiralian genomes.</title>
        <authorList>
            <person name="Simakov O."/>
            <person name="Marletaz F."/>
            <person name="Cho S.J."/>
            <person name="Edsinger-Gonzales E."/>
            <person name="Havlak P."/>
            <person name="Hellsten U."/>
            <person name="Kuo D.H."/>
            <person name="Larsson T."/>
            <person name="Lv J."/>
            <person name="Arendt D."/>
            <person name="Savage R."/>
            <person name="Osoegawa K."/>
            <person name="de Jong P."/>
            <person name="Grimwood J."/>
            <person name="Chapman J.A."/>
            <person name="Shapiro H."/>
            <person name="Aerts A."/>
            <person name="Otillar R.P."/>
            <person name="Terry A.Y."/>
            <person name="Boore J.L."/>
            <person name="Grigoriev I.V."/>
            <person name="Lindberg D.R."/>
            <person name="Seaver E.C."/>
            <person name="Weisblat D.A."/>
            <person name="Putnam N.H."/>
            <person name="Rokhsar D.S."/>
        </authorList>
    </citation>
    <scope>NUCLEOTIDE SEQUENCE</scope>
    <source>
        <strain evidence="4 6">I ESC-2004</strain>
    </source>
</reference>
<dbReference type="PANTHER" id="PTHR24412:SF501">
    <property type="entry name" value="BTB DOMAIN-CONTAINING PROTEIN"/>
    <property type="match status" value="1"/>
</dbReference>
<keyword evidence="6" id="KW-1185">Reference proteome</keyword>
<dbReference type="Gene3D" id="1.25.40.420">
    <property type="match status" value="1"/>
</dbReference>
<dbReference type="Pfam" id="PF00651">
    <property type="entry name" value="BTB"/>
    <property type="match status" value="1"/>
</dbReference>
<evidence type="ECO:0000313" key="5">
    <source>
        <dbReference type="EnsemblMetazoa" id="CapteP151321"/>
    </source>
</evidence>
<evidence type="ECO:0000313" key="4">
    <source>
        <dbReference type="EMBL" id="ELT90250.1"/>
    </source>
</evidence>
<reference evidence="5" key="3">
    <citation type="submission" date="2015-06" db="UniProtKB">
        <authorList>
            <consortium name="EnsemblMetazoa"/>
        </authorList>
    </citation>
    <scope>IDENTIFICATION</scope>
</reference>
<dbReference type="SMART" id="SM00225">
    <property type="entry name" value="BTB"/>
    <property type="match status" value="1"/>
</dbReference>
<dbReference type="AlphaFoldDB" id="R7TGL2"/>
<dbReference type="EnsemblMetazoa" id="CapteT151321">
    <property type="protein sequence ID" value="CapteP151321"/>
    <property type="gene ID" value="CapteG151321"/>
</dbReference>
<proteinExistence type="predicted"/>
<dbReference type="InterPro" id="IPR011705">
    <property type="entry name" value="BACK"/>
</dbReference>
<protein>
    <recommendedName>
        <fullName evidence="3">BTB domain-containing protein</fullName>
    </recommendedName>
</protein>
<dbReference type="Gene3D" id="3.30.710.10">
    <property type="entry name" value="Potassium Channel Kv1.1, Chain A"/>
    <property type="match status" value="1"/>
</dbReference>
<dbReference type="EMBL" id="AMQN01014471">
    <property type="status" value="NOT_ANNOTATED_CDS"/>
    <property type="molecule type" value="Genomic_DNA"/>
</dbReference>
<dbReference type="OrthoDB" id="45365at2759"/>
<dbReference type="SUPFAM" id="SSF117281">
    <property type="entry name" value="Kelch motif"/>
    <property type="match status" value="2"/>
</dbReference>
<sequence>MIPVATRSLSFSNHAPRAFQVMHELLQRKELCDVTLQVGSREFRAHRIVLAGCCPYLRAMFTNGMLETGQNVVTLQDLDEELMETLLEYMYTGCVTISTTNVQSLLQGASLLHLTDLHRACCQFLQLHIDAANCLGIHAFADVYSCTELESVSRRYINQHFSEVIHHEEFLNLPECRLVELLSSDHLQVSSEEQMFEAALMWVNWVPSERQALMCGLMKQVRLPLLSDEFLENVVLQTEIVHGCPKCQSLVASAMHTKADPTSLSLISPRSQPQGIYVIGGRNSSDCQLKSMEKYDFLRDEWVTMGNMQIARTAVGAATLNGLVMAVGGECALAEPQDETMYLRCVEAYNPRLKEWLPLADMKVARSFASVCVSGDYLYALGGEDRTSTFNVVEKYDYKANSWSFVSSMQRKRAGSGVAVCDGRIYMAGGYDKSFHTDRASVECYDPDTKEWTFVAEMEKARSGLTLVTLGHCIYALGGRSRHNDMYYESVERYNTWTKQWSSVAPMNSPRAWPSVAVVDNRIYVIGGFDGSNRLRSVETYDPEHDSWTFIASLNMCRAGSGATVL</sequence>
<dbReference type="STRING" id="283909.R7TGL2"/>
<dbReference type="FunFam" id="3.30.710.10:FF:000001">
    <property type="entry name" value="Kelch-like family member 20"/>
    <property type="match status" value="1"/>
</dbReference>
<dbReference type="SUPFAM" id="SSF54695">
    <property type="entry name" value="POZ domain"/>
    <property type="match status" value="1"/>
</dbReference>
<dbReference type="PANTHER" id="PTHR24412">
    <property type="entry name" value="KELCH PROTEIN"/>
    <property type="match status" value="1"/>
</dbReference>
<dbReference type="InterPro" id="IPR015915">
    <property type="entry name" value="Kelch-typ_b-propeller"/>
</dbReference>
<dbReference type="FunFam" id="1.25.40.420:FF:000001">
    <property type="entry name" value="Kelch-like family member 12"/>
    <property type="match status" value="1"/>
</dbReference>
<dbReference type="Gene3D" id="2.120.10.80">
    <property type="entry name" value="Kelch-type beta propeller"/>
    <property type="match status" value="2"/>
</dbReference>
<dbReference type="PROSITE" id="PS50097">
    <property type="entry name" value="BTB"/>
    <property type="match status" value="1"/>
</dbReference>
<dbReference type="InterPro" id="IPR006652">
    <property type="entry name" value="Kelch_1"/>
</dbReference>
<organism evidence="4">
    <name type="scientific">Capitella teleta</name>
    <name type="common">Polychaete worm</name>
    <dbReference type="NCBI Taxonomy" id="283909"/>
    <lineage>
        <taxon>Eukaryota</taxon>
        <taxon>Metazoa</taxon>
        <taxon>Spiralia</taxon>
        <taxon>Lophotrochozoa</taxon>
        <taxon>Annelida</taxon>
        <taxon>Polychaeta</taxon>
        <taxon>Sedentaria</taxon>
        <taxon>Scolecida</taxon>
        <taxon>Capitellidae</taxon>
        <taxon>Capitella</taxon>
    </lineage>
</organism>
<keyword evidence="1" id="KW-0880">Kelch repeat</keyword>
<dbReference type="PIRSF" id="PIRSF037037">
    <property type="entry name" value="Kelch-like_protein_gigaxonin"/>
    <property type="match status" value="1"/>
</dbReference>
<dbReference type="SMART" id="SM00612">
    <property type="entry name" value="Kelch"/>
    <property type="match status" value="6"/>
</dbReference>
<dbReference type="HOGENOM" id="CLU_004253_14_2_1"/>
<evidence type="ECO:0000259" key="3">
    <source>
        <dbReference type="PROSITE" id="PS50097"/>
    </source>
</evidence>
<evidence type="ECO:0000313" key="6">
    <source>
        <dbReference type="Proteomes" id="UP000014760"/>
    </source>
</evidence>
<dbReference type="InterPro" id="IPR011333">
    <property type="entry name" value="SKP1/BTB/POZ_sf"/>
</dbReference>
<accession>R7TGL2</accession>
<keyword evidence="2" id="KW-0677">Repeat</keyword>
<dbReference type="Pfam" id="PF24681">
    <property type="entry name" value="Kelch_KLHDC2_KLHL20_DRC7"/>
    <property type="match status" value="1"/>
</dbReference>
<dbReference type="OMA" id="SYNYVER"/>
<name>R7TGL2_CAPTE</name>
<dbReference type="InterPro" id="IPR000210">
    <property type="entry name" value="BTB/POZ_dom"/>
</dbReference>
<dbReference type="SMART" id="SM00875">
    <property type="entry name" value="BACK"/>
    <property type="match status" value="1"/>
</dbReference>
<gene>
    <name evidence="4" type="ORF">CAPTEDRAFT_151321</name>
</gene>
<dbReference type="EMBL" id="KB310994">
    <property type="protein sequence ID" value="ELT90250.1"/>
    <property type="molecule type" value="Genomic_DNA"/>
</dbReference>
<evidence type="ECO:0000256" key="2">
    <source>
        <dbReference type="ARBA" id="ARBA00022737"/>
    </source>
</evidence>
<reference evidence="6" key="1">
    <citation type="submission" date="2012-12" db="EMBL/GenBank/DDBJ databases">
        <authorList>
            <person name="Hellsten U."/>
            <person name="Grimwood J."/>
            <person name="Chapman J.A."/>
            <person name="Shapiro H."/>
            <person name="Aerts A."/>
            <person name="Otillar R.P."/>
            <person name="Terry A.Y."/>
            <person name="Boore J.L."/>
            <person name="Simakov O."/>
            <person name="Marletaz F."/>
            <person name="Cho S.-J."/>
            <person name="Edsinger-Gonzales E."/>
            <person name="Havlak P."/>
            <person name="Kuo D.-H."/>
            <person name="Larsson T."/>
            <person name="Lv J."/>
            <person name="Arendt D."/>
            <person name="Savage R."/>
            <person name="Osoegawa K."/>
            <person name="de Jong P."/>
            <person name="Lindberg D.R."/>
            <person name="Seaver E.C."/>
            <person name="Weisblat D.A."/>
            <person name="Putnam N.H."/>
            <person name="Grigoriev I.V."/>
            <person name="Rokhsar D.S."/>
        </authorList>
    </citation>
    <scope>NUCLEOTIDE SEQUENCE</scope>
    <source>
        <strain evidence="6">I ESC-2004</strain>
    </source>
</reference>
<evidence type="ECO:0000256" key="1">
    <source>
        <dbReference type="ARBA" id="ARBA00022441"/>
    </source>
</evidence>
<dbReference type="PRINTS" id="PR00501">
    <property type="entry name" value="KELCHREPEAT"/>
</dbReference>
<dbReference type="Proteomes" id="UP000014760">
    <property type="component" value="Unassembled WGS sequence"/>
</dbReference>
<dbReference type="Pfam" id="PF01344">
    <property type="entry name" value="Kelch_1"/>
    <property type="match status" value="1"/>
</dbReference>
<dbReference type="InterPro" id="IPR017096">
    <property type="entry name" value="BTB-kelch_protein"/>
</dbReference>
<feature type="domain" description="BTB" evidence="3">
    <location>
        <begin position="32"/>
        <end position="99"/>
    </location>
</feature>
<dbReference type="Pfam" id="PF07707">
    <property type="entry name" value="BACK"/>
    <property type="match status" value="1"/>
</dbReference>